<proteinExistence type="predicted"/>
<dbReference type="EMBL" id="NKHU02000175">
    <property type="protein sequence ID" value="RHZ49649.1"/>
    <property type="molecule type" value="Genomic_DNA"/>
</dbReference>
<dbReference type="Proteomes" id="UP000215305">
    <property type="component" value="Unassembled WGS sequence"/>
</dbReference>
<dbReference type="VEuPathDB" id="FungiDB:CDV56_104715"/>
<reference evidence="1" key="1">
    <citation type="submission" date="2018-08" db="EMBL/GenBank/DDBJ databases">
        <title>Draft genome sequence of azole-resistant Aspergillus thermomutatus (Neosartorya pseudofischeri) strain HMR AF 39, isolated from a human nasal aspirate.</title>
        <authorList>
            <person name="Parent-Michaud M."/>
            <person name="Dufresne P.J."/>
            <person name="Fournier E."/>
            <person name="Martineau C."/>
            <person name="Moreira S."/>
            <person name="Perkins V."/>
            <person name="De Repentigny L."/>
            <person name="Dufresne S.F."/>
        </authorList>
    </citation>
    <scope>NUCLEOTIDE SEQUENCE [LARGE SCALE GENOMIC DNA]</scope>
    <source>
        <strain evidence="1">HMR AF 39</strain>
    </source>
</reference>
<dbReference type="GeneID" id="38126689"/>
<gene>
    <name evidence="1" type="ORF">CDV56_104715</name>
</gene>
<protein>
    <submittedName>
        <fullName evidence="1">Uncharacterized protein</fullName>
    </submittedName>
</protein>
<sequence>MAAAPTTSAGDMKPQPSKCGVYGLAGCHGNRTGLDDAQSSAATRAQDDTLGFQNPHSRTLWVLVLFLEYQRYTNKIRLLIWSIFCVLSLARPSWRFGPLSRSNLKADTGLWFAST</sequence>
<name>A0A397GHL9_ASPTH</name>
<keyword evidence="2" id="KW-1185">Reference proteome</keyword>
<evidence type="ECO:0000313" key="1">
    <source>
        <dbReference type="EMBL" id="RHZ49649.1"/>
    </source>
</evidence>
<accession>A0A397GHL9</accession>
<evidence type="ECO:0000313" key="2">
    <source>
        <dbReference type="Proteomes" id="UP000215305"/>
    </source>
</evidence>
<dbReference type="AlphaFoldDB" id="A0A397GHL9"/>
<dbReference type="RefSeq" id="XP_026612424.1">
    <property type="nucleotide sequence ID" value="XM_026758334.1"/>
</dbReference>
<comment type="caution">
    <text evidence="1">The sequence shown here is derived from an EMBL/GenBank/DDBJ whole genome shotgun (WGS) entry which is preliminary data.</text>
</comment>
<organism evidence="1 2">
    <name type="scientific">Aspergillus thermomutatus</name>
    <name type="common">Neosartorya pseudofischeri</name>
    <dbReference type="NCBI Taxonomy" id="41047"/>
    <lineage>
        <taxon>Eukaryota</taxon>
        <taxon>Fungi</taxon>
        <taxon>Dikarya</taxon>
        <taxon>Ascomycota</taxon>
        <taxon>Pezizomycotina</taxon>
        <taxon>Eurotiomycetes</taxon>
        <taxon>Eurotiomycetidae</taxon>
        <taxon>Eurotiales</taxon>
        <taxon>Aspergillaceae</taxon>
        <taxon>Aspergillus</taxon>
        <taxon>Aspergillus subgen. Fumigati</taxon>
    </lineage>
</organism>